<proteinExistence type="predicted"/>
<dbReference type="AlphaFoldDB" id="A0A6J8C820"/>
<name>A0A6J8C820_MYTCO</name>
<protein>
    <submittedName>
        <fullName evidence="1">Uncharacterized protein</fullName>
    </submittedName>
</protein>
<accession>A0A6J8C820</accession>
<dbReference type="Proteomes" id="UP000507470">
    <property type="component" value="Unassembled WGS sequence"/>
</dbReference>
<keyword evidence="2" id="KW-1185">Reference proteome</keyword>
<reference evidence="1 2" key="1">
    <citation type="submission" date="2020-06" db="EMBL/GenBank/DDBJ databases">
        <authorList>
            <person name="Li R."/>
            <person name="Bekaert M."/>
        </authorList>
    </citation>
    <scope>NUCLEOTIDE SEQUENCE [LARGE SCALE GENOMIC DNA]</scope>
    <source>
        <strain evidence="2">wild</strain>
    </source>
</reference>
<organism evidence="1 2">
    <name type="scientific">Mytilus coruscus</name>
    <name type="common">Sea mussel</name>
    <dbReference type="NCBI Taxonomy" id="42192"/>
    <lineage>
        <taxon>Eukaryota</taxon>
        <taxon>Metazoa</taxon>
        <taxon>Spiralia</taxon>
        <taxon>Lophotrochozoa</taxon>
        <taxon>Mollusca</taxon>
        <taxon>Bivalvia</taxon>
        <taxon>Autobranchia</taxon>
        <taxon>Pteriomorphia</taxon>
        <taxon>Mytilida</taxon>
        <taxon>Mytiloidea</taxon>
        <taxon>Mytilidae</taxon>
        <taxon>Mytilinae</taxon>
        <taxon>Mytilus</taxon>
    </lineage>
</organism>
<evidence type="ECO:0000313" key="2">
    <source>
        <dbReference type="Proteomes" id="UP000507470"/>
    </source>
</evidence>
<gene>
    <name evidence="1" type="ORF">MCOR_26214</name>
</gene>
<dbReference type="OrthoDB" id="10329001at2759"/>
<evidence type="ECO:0000313" key="1">
    <source>
        <dbReference type="EMBL" id="CAC5391189.1"/>
    </source>
</evidence>
<sequence length="261" mass="28998">MGGHKLNSPDLFISQGFRSENASRFTEEVVSCQKVRLVISNFSENDLNQQICCTIGFQECRLNVSLSSANFEYHPKINEIKKDLNISSTALSLSIEIEKVYPVPNCSIIYGKKHLENLATVRINQSGMFYSAEINLEYKSVKKICPITANVICQFGGTRITIISSDFNNCTNKQEYIITPVSLCLSSAVLTPVSLGFISNPKTVSIRKGFKTAGENLMKRIKGCGCHIKSCVTNNMNNDREDIEAPTPVNEGIVKYYMIAV</sequence>
<dbReference type="EMBL" id="CACVKT020004668">
    <property type="protein sequence ID" value="CAC5391189.1"/>
    <property type="molecule type" value="Genomic_DNA"/>
</dbReference>